<proteinExistence type="predicted"/>
<accession>J0WX60</accession>
<dbReference type="AlphaFoldDB" id="J0WX60"/>
<evidence type="ECO:0000313" key="3">
    <source>
        <dbReference type="Proteomes" id="UP000006514"/>
    </source>
</evidence>
<dbReference type="OrthoDB" id="10591069at2759"/>
<reference evidence="3" key="1">
    <citation type="journal article" date="2012" name="Science">
        <title>The Paleozoic origin of enzymatic lignin decomposition reconstructed from 31 fungal genomes.</title>
        <authorList>
            <person name="Floudas D."/>
            <person name="Binder M."/>
            <person name="Riley R."/>
            <person name="Barry K."/>
            <person name="Blanchette R.A."/>
            <person name="Henrissat B."/>
            <person name="Martinez A.T."/>
            <person name="Otillar R."/>
            <person name="Spatafora J.W."/>
            <person name="Yadav J.S."/>
            <person name="Aerts A."/>
            <person name="Benoit I."/>
            <person name="Boyd A."/>
            <person name="Carlson A."/>
            <person name="Copeland A."/>
            <person name="Coutinho P.M."/>
            <person name="de Vries R.P."/>
            <person name="Ferreira P."/>
            <person name="Findley K."/>
            <person name="Foster B."/>
            <person name="Gaskell J."/>
            <person name="Glotzer D."/>
            <person name="Gorecki P."/>
            <person name="Heitman J."/>
            <person name="Hesse C."/>
            <person name="Hori C."/>
            <person name="Igarashi K."/>
            <person name="Jurgens J.A."/>
            <person name="Kallen N."/>
            <person name="Kersten P."/>
            <person name="Kohler A."/>
            <person name="Kuees U."/>
            <person name="Kumar T.K.A."/>
            <person name="Kuo A."/>
            <person name="LaButti K."/>
            <person name="Larrondo L.F."/>
            <person name="Lindquist E."/>
            <person name="Ling A."/>
            <person name="Lombard V."/>
            <person name="Lucas S."/>
            <person name="Lundell T."/>
            <person name="Martin R."/>
            <person name="McLaughlin D.J."/>
            <person name="Morgenstern I."/>
            <person name="Morin E."/>
            <person name="Murat C."/>
            <person name="Nagy L.G."/>
            <person name="Nolan M."/>
            <person name="Ohm R.A."/>
            <person name="Patyshakuliyeva A."/>
            <person name="Rokas A."/>
            <person name="Ruiz-Duenas F.J."/>
            <person name="Sabat G."/>
            <person name="Salamov A."/>
            <person name="Samejima M."/>
            <person name="Schmutz J."/>
            <person name="Slot J.C."/>
            <person name="St John F."/>
            <person name="Stenlid J."/>
            <person name="Sun H."/>
            <person name="Sun S."/>
            <person name="Syed K."/>
            <person name="Tsang A."/>
            <person name="Wiebenga A."/>
            <person name="Young D."/>
            <person name="Pisabarro A."/>
            <person name="Eastwood D.C."/>
            <person name="Martin F."/>
            <person name="Cullen D."/>
            <person name="Grigoriev I.V."/>
            <person name="Hibbett D.S."/>
        </authorList>
    </citation>
    <scope>NUCLEOTIDE SEQUENCE [LARGE SCALE GENOMIC DNA]</scope>
    <source>
        <strain evidence="3">TFB10046</strain>
    </source>
</reference>
<protein>
    <submittedName>
        <fullName evidence="2">Uncharacterized protein</fullName>
    </submittedName>
</protein>
<sequence length="602" mass="67089">MAELDDDPATLSANGEDVKMDGTEVKKPDMVGDVSGVAIHGGWHPNEFGLIGHDGNCEVCSRMRTHLAEAMANGEAKKIMDAIRDMLDKSNTRLQLPVMSIDDWAGSLSPVIDCPPDALPLTPTSWLTYLANNLPAEIALLQIAWRPCNRLPNTTESQIHHAERMHQNRLKLLRDVLAAITKLQAMVVSRLYAPISDDTPQAILNELPRRMRGLGDSRHPRRPIYPVFRTISTFLGDIICAVPSRTISPFEVIESDYSLLLPGGPNGHAHIPGSLWNNVARIPVTEAELRAGTWSIRFLKDTELLRLFVEAIVIPWLARSLQQRAFVRFIMAWIIKQAGEEALSTICNAVGVIDLDEQGHYWSRANSDVPDFIGRQVVGNAWHWDEIALQAWALVEFVFPHKPEKAMTALRSPRDPYIVTRAVPDYNPYPFMKTPQDYSYSAVRDHLVYECGIDPGDLKYLHEAARDCKDLTRQSRNGQESLKWNHLRTSKATATIAQLELTFDAADPPLSAVEAHQVLAGQDRRHIEPARRIPAQPSHQSRQQAGPLSSPAPTTRSSSSHDRAEPATSSAVDRPRQPPPAPVPARRYKRVRTDDDDGAHAN</sequence>
<dbReference type="Proteomes" id="UP000006514">
    <property type="component" value="Unassembled WGS sequence"/>
</dbReference>
<dbReference type="InParanoid" id="J0WX60"/>
<dbReference type="EMBL" id="JH687797">
    <property type="protein sequence ID" value="EJD41027.1"/>
    <property type="molecule type" value="Genomic_DNA"/>
</dbReference>
<evidence type="ECO:0000256" key="1">
    <source>
        <dbReference type="SAM" id="MobiDB-lite"/>
    </source>
</evidence>
<organism evidence="2 3">
    <name type="scientific">Auricularia subglabra (strain TFB-10046 / SS5)</name>
    <name type="common">White-rot fungus</name>
    <name type="synonym">Auricularia delicata (strain TFB10046)</name>
    <dbReference type="NCBI Taxonomy" id="717982"/>
    <lineage>
        <taxon>Eukaryota</taxon>
        <taxon>Fungi</taxon>
        <taxon>Dikarya</taxon>
        <taxon>Basidiomycota</taxon>
        <taxon>Agaricomycotina</taxon>
        <taxon>Agaricomycetes</taxon>
        <taxon>Auriculariales</taxon>
        <taxon>Auriculariaceae</taxon>
        <taxon>Auricularia</taxon>
    </lineage>
</organism>
<feature type="compositionally biased region" description="Basic and acidic residues" evidence="1">
    <location>
        <begin position="16"/>
        <end position="27"/>
    </location>
</feature>
<keyword evidence="3" id="KW-1185">Reference proteome</keyword>
<evidence type="ECO:0000313" key="2">
    <source>
        <dbReference type="EMBL" id="EJD41027.1"/>
    </source>
</evidence>
<feature type="region of interest" description="Disordered" evidence="1">
    <location>
        <begin position="1"/>
        <end position="27"/>
    </location>
</feature>
<feature type="compositionally biased region" description="Polar residues" evidence="1">
    <location>
        <begin position="537"/>
        <end position="547"/>
    </location>
</feature>
<name>J0WX60_AURST</name>
<gene>
    <name evidence="2" type="ORF">AURDEDRAFT_170004</name>
</gene>
<feature type="region of interest" description="Disordered" evidence="1">
    <location>
        <begin position="532"/>
        <end position="602"/>
    </location>
</feature>
<feature type="compositionally biased region" description="Low complexity" evidence="1">
    <location>
        <begin position="549"/>
        <end position="558"/>
    </location>
</feature>
<dbReference type="KEGG" id="adl:AURDEDRAFT_170004"/>